<dbReference type="AlphaFoldDB" id="A0A9P8Q9A2"/>
<keyword evidence="2" id="KW-1185">Reference proteome</keyword>
<gene>
    <name evidence="1" type="ORF">WICPIJ_003601</name>
</gene>
<comment type="caution">
    <text evidence="1">The sequence shown here is derived from an EMBL/GenBank/DDBJ whole genome shotgun (WGS) entry which is preliminary data.</text>
</comment>
<name>A0A9P8Q9A2_WICPI</name>
<feature type="non-terminal residue" evidence="1">
    <location>
        <position position="1"/>
    </location>
</feature>
<evidence type="ECO:0000313" key="2">
    <source>
        <dbReference type="Proteomes" id="UP000774326"/>
    </source>
</evidence>
<proteinExistence type="predicted"/>
<dbReference type="EMBL" id="JAEUBG010002011">
    <property type="protein sequence ID" value="KAH3685425.1"/>
    <property type="molecule type" value="Genomic_DNA"/>
</dbReference>
<reference evidence="1" key="1">
    <citation type="journal article" date="2021" name="Open Biol.">
        <title>Shared evolutionary footprints suggest mitochondrial oxidative damage underlies multiple complex I losses in fungi.</title>
        <authorList>
            <person name="Schikora-Tamarit M.A."/>
            <person name="Marcet-Houben M."/>
            <person name="Nosek J."/>
            <person name="Gabaldon T."/>
        </authorList>
    </citation>
    <scope>NUCLEOTIDE SEQUENCE</scope>
    <source>
        <strain evidence="1">CBS2887</strain>
    </source>
</reference>
<sequence>RNKDKSFEFILKRKIENTAIKEGMFVLEEFEDLDLFEEKDREWDFVSCDVPALEF</sequence>
<accession>A0A9P8Q9A2</accession>
<organism evidence="1 2">
    <name type="scientific">Wickerhamomyces pijperi</name>
    <name type="common">Yeast</name>
    <name type="synonym">Pichia pijperi</name>
    <dbReference type="NCBI Taxonomy" id="599730"/>
    <lineage>
        <taxon>Eukaryota</taxon>
        <taxon>Fungi</taxon>
        <taxon>Dikarya</taxon>
        <taxon>Ascomycota</taxon>
        <taxon>Saccharomycotina</taxon>
        <taxon>Saccharomycetes</taxon>
        <taxon>Phaffomycetales</taxon>
        <taxon>Wickerhamomycetaceae</taxon>
        <taxon>Wickerhamomyces</taxon>
    </lineage>
</organism>
<protein>
    <submittedName>
        <fullName evidence="1">Uncharacterized protein</fullName>
    </submittedName>
</protein>
<evidence type="ECO:0000313" key="1">
    <source>
        <dbReference type="EMBL" id="KAH3685425.1"/>
    </source>
</evidence>
<reference evidence="1" key="2">
    <citation type="submission" date="2021-01" db="EMBL/GenBank/DDBJ databases">
        <authorList>
            <person name="Schikora-Tamarit M.A."/>
        </authorList>
    </citation>
    <scope>NUCLEOTIDE SEQUENCE</scope>
    <source>
        <strain evidence="1">CBS2887</strain>
    </source>
</reference>
<dbReference type="Proteomes" id="UP000774326">
    <property type="component" value="Unassembled WGS sequence"/>
</dbReference>